<protein>
    <submittedName>
        <fullName evidence="4">Peptidylprolyl isomerase</fullName>
    </submittedName>
</protein>
<dbReference type="Pfam" id="PF13145">
    <property type="entry name" value="Rotamase_2"/>
    <property type="match status" value="1"/>
</dbReference>
<dbReference type="SUPFAM" id="SSF109998">
    <property type="entry name" value="Triger factor/SurA peptide-binding domain-like"/>
    <property type="match status" value="1"/>
</dbReference>
<evidence type="ECO:0000256" key="1">
    <source>
        <dbReference type="PROSITE-ProRule" id="PRU00278"/>
    </source>
</evidence>
<dbReference type="InterPro" id="IPR046357">
    <property type="entry name" value="PPIase_dom_sf"/>
</dbReference>
<dbReference type="SUPFAM" id="SSF54534">
    <property type="entry name" value="FKBP-like"/>
    <property type="match status" value="1"/>
</dbReference>
<dbReference type="KEGG" id="vbl:L21SP4_00214"/>
<dbReference type="STRING" id="1307763.L21SP4_00214"/>
<dbReference type="PANTHER" id="PTHR47245:SF2">
    <property type="entry name" value="PEPTIDYL-PROLYL CIS-TRANS ISOMERASE HP_0175-RELATED"/>
    <property type="match status" value="1"/>
</dbReference>
<sequence length="330" mass="38207" precursor="true">MRNLLTSICLLSLVAVCTAAPERPAADRYAAAVNDRVITEGEVKAYIAPQIQRIRRRFQGSERIERMNEVYREGLQALIDHALILEEFDSSQYQLPQEVVNEEINRFIRENYGGDRTTFLRALKKQNETLEEWRQDFRERIKVRMMMHVHVYANADVSLGDLRRAYVSKKDEFRTPAQVKFRLIRIQRGESEEDRAAKREEIETIRRRIVEDGEPFAAVAREMSEGNRAEEGGAYPWLEPEDLAPELAAALGDLSTGEVSGVIEAEDSYYLATVEGRREPSVQPFGEVREELEERTLARKRAQVRERWLDRLRQKHVVQIFDRPESESAG</sequence>
<dbReference type="InterPro" id="IPR027304">
    <property type="entry name" value="Trigger_fact/SurA_dom_sf"/>
</dbReference>
<dbReference type="Gene3D" id="1.10.4030.10">
    <property type="entry name" value="Porin chaperone SurA, peptide-binding domain"/>
    <property type="match status" value="1"/>
</dbReference>
<organism evidence="4 5">
    <name type="scientific">Kiritimatiella glycovorans</name>
    <dbReference type="NCBI Taxonomy" id="1307763"/>
    <lineage>
        <taxon>Bacteria</taxon>
        <taxon>Pseudomonadati</taxon>
        <taxon>Kiritimatiellota</taxon>
        <taxon>Kiritimatiellia</taxon>
        <taxon>Kiritimatiellales</taxon>
        <taxon>Kiritimatiellaceae</taxon>
        <taxon>Kiritimatiella</taxon>
    </lineage>
</organism>
<dbReference type="PANTHER" id="PTHR47245">
    <property type="entry name" value="PEPTIDYLPROLYL ISOMERASE"/>
    <property type="match status" value="1"/>
</dbReference>
<evidence type="ECO:0000259" key="3">
    <source>
        <dbReference type="PROSITE" id="PS50198"/>
    </source>
</evidence>
<keyword evidence="1" id="KW-0697">Rotamase</keyword>
<dbReference type="Pfam" id="PF13624">
    <property type="entry name" value="SurA_N_3"/>
    <property type="match status" value="1"/>
</dbReference>
<evidence type="ECO:0000313" key="4">
    <source>
        <dbReference type="EMBL" id="AKJ63498.1"/>
    </source>
</evidence>
<feature type="domain" description="PpiC" evidence="3">
    <location>
        <begin position="176"/>
        <end position="276"/>
    </location>
</feature>
<feature type="chain" id="PRO_5007768572" evidence="2">
    <location>
        <begin position="20"/>
        <end position="330"/>
    </location>
</feature>
<feature type="signal peptide" evidence="2">
    <location>
        <begin position="1"/>
        <end position="19"/>
    </location>
</feature>
<accession>A0A0G3EB30</accession>
<dbReference type="PROSITE" id="PS50198">
    <property type="entry name" value="PPIC_PPIASE_2"/>
    <property type="match status" value="1"/>
</dbReference>
<dbReference type="OrthoDB" id="9778023at2"/>
<evidence type="ECO:0000256" key="2">
    <source>
        <dbReference type="SAM" id="SignalP"/>
    </source>
</evidence>
<dbReference type="GO" id="GO:0003755">
    <property type="term" value="F:peptidyl-prolyl cis-trans isomerase activity"/>
    <property type="evidence" value="ECO:0007669"/>
    <property type="project" value="UniProtKB-KW"/>
</dbReference>
<dbReference type="EMBL" id="CP010904">
    <property type="protein sequence ID" value="AKJ63498.1"/>
    <property type="molecule type" value="Genomic_DNA"/>
</dbReference>
<dbReference type="InterPro" id="IPR000297">
    <property type="entry name" value="PPIase_PpiC"/>
</dbReference>
<gene>
    <name evidence="4" type="ORF">L21SP4_00214</name>
</gene>
<dbReference type="Gene3D" id="3.10.50.40">
    <property type="match status" value="1"/>
</dbReference>
<reference evidence="5" key="1">
    <citation type="submission" date="2015-02" db="EMBL/GenBank/DDBJ databases">
        <title>Description and complete genome sequence of the first cultured representative of the subdivision 5 of the Verrucomicrobia phylum.</title>
        <authorList>
            <person name="Spring S."/>
            <person name="Bunk B."/>
            <person name="Sproer C."/>
            <person name="Klenk H.-P."/>
        </authorList>
    </citation>
    <scope>NUCLEOTIDE SEQUENCE [LARGE SCALE GENOMIC DNA]</scope>
    <source>
        <strain evidence="5">L21-Fru-AB</strain>
    </source>
</reference>
<name>A0A0G3EB30_9BACT</name>
<evidence type="ECO:0000313" key="5">
    <source>
        <dbReference type="Proteomes" id="UP000035268"/>
    </source>
</evidence>
<dbReference type="Proteomes" id="UP000035268">
    <property type="component" value="Chromosome"/>
</dbReference>
<dbReference type="RefSeq" id="WP_052880924.1">
    <property type="nucleotide sequence ID" value="NZ_CP010904.1"/>
</dbReference>
<keyword evidence="2" id="KW-0732">Signal</keyword>
<reference evidence="4 5" key="2">
    <citation type="journal article" date="2016" name="ISME J.">
        <title>Characterization of the first cultured representative of Verrucomicrobia subdivision 5 indicates the proposal of a novel phylum.</title>
        <authorList>
            <person name="Spring S."/>
            <person name="Bunk B."/>
            <person name="Sproer C."/>
            <person name="Schumann P."/>
            <person name="Rohde M."/>
            <person name="Tindall B.J."/>
            <person name="Klenk H.P."/>
        </authorList>
    </citation>
    <scope>NUCLEOTIDE SEQUENCE [LARGE SCALE GENOMIC DNA]</scope>
    <source>
        <strain evidence="4 5">L21-Fru-AB</strain>
    </source>
</reference>
<proteinExistence type="predicted"/>
<dbReference type="InterPro" id="IPR050245">
    <property type="entry name" value="PrsA_foldase"/>
</dbReference>
<dbReference type="AlphaFoldDB" id="A0A0G3EB30"/>
<keyword evidence="1 4" id="KW-0413">Isomerase</keyword>
<keyword evidence="5" id="KW-1185">Reference proteome</keyword>